<dbReference type="Gene3D" id="3.30.1240.10">
    <property type="match status" value="1"/>
</dbReference>
<dbReference type="CDD" id="cd07516">
    <property type="entry name" value="HAD_Pase"/>
    <property type="match status" value="1"/>
</dbReference>
<reference evidence="1 2" key="1">
    <citation type="submission" date="2016-10" db="EMBL/GenBank/DDBJ databases">
        <authorList>
            <person name="de Groot N.N."/>
        </authorList>
    </citation>
    <scope>NUCLEOTIDE SEQUENCE [LARGE SCALE GENOMIC DNA]</scope>
    <source>
        <strain evidence="1 2">CGMCC 1.3702</strain>
    </source>
</reference>
<dbReference type="EMBL" id="FOJW01000003">
    <property type="protein sequence ID" value="SFA87598.1"/>
    <property type="molecule type" value="Genomic_DNA"/>
</dbReference>
<sequence length="242" mass="27018">MDIKLIALDMDGTLLNSEQAVSDFNREKIAQALAKDVHVVLSTGRWLSSCYPYAESLNLSSYLITCNGGEIWTVDKELRERHLLNPERVQMMWELADDMGINTWMVSTDKIWYGNGPDHFSDHEWLKYGCDSHDTEKLDTIVKELSYYDDLELTNSLPTNIEVNPKGVSKASALQHVCDEIGITMENVMAAGDSLNDIKMIQEAGIGVAMGNAQEAIKNVADYVTDTNNQHGVGQAIEKFVL</sequence>
<dbReference type="Proteomes" id="UP000198642">
    <property type="component" value="Unassembled WGS sequence"/>
</dbReference>
<dbReference type="Pfam" id="PF08282">
    <property type="entry name" value="Hydrolase_3"/>
    <property type="match status" value="1"/>
</dbReference>
<dbReference type="PROSITE" id="PS01228">
    <property type="entry name" value="COF_1"/>
    <property type="match status" value="1"/>
</dbReference>
<dbReference type="AlphaFoldDB" id="A0A1I0WH95"/>
<name>A0A1I0WH95_9BACI</name>
<dbReference type="Gene3D" id="3.40.50.1000">
    <property type="entry name" value="HAD superfamily/HAD-like"/>
    <property type="match status" value="1"/>
</dbReference>
<organism evidence="1 2">
    <name type="scientific">Lentibacillus halodurans</name>
    <dbReference type="NCBI Taxonomy" id="237679"/>
    <lineage>
        <taxon>Bacteria</taxon>
        <taxon>Bacillati</taxon>
        <taxon>Bacillota</taxon>
        <taxon>Bacilli</taxon>
        <taxon>Bacillales</taxon>
        <taxon>Bacillaceae</taxon>
        <taxon>Lentibacillus</taxon>
    </lineage>
</organism>
<dbReference type="InterPro" id="IPR006379">
    <property type="entry name" value="HAD-SF_hydro_IIB"/>
</dbReference>
<dbReference type="RefSeq" id="WP_090234233.1">
    <property type="nucleotide sequence ID" value="NZ_FOJW01000003.1"/>
</dbReference>
<dbReference type="NCBIfam" id="TIGR01484">
    <property type="entry name" value="HAD-SF-IIB"/>
    <property type="match status" value="1"/>
</dbReference>
<dbReference type="InterPro" id="IPR036412">
    <property type="entry name" value="HAD-like_sf"/>
</dbReference>
<dbReference type="SFLD" id="SFLDS00003">
    <property type="entry name" value="Haloacid_Dehalogenase"/>
    <property type="match status" value="1"/>
</dbReference>
<dbReference type="InterPro" id="IPR023214">
    <property type="entry name" value="HAD_sf"/>
</dbReference>
<dbReference type="GO" id="GO:0016791">
    <property type="term" value="F:phosphatase activity"/>
    <property type="evidence" value="ECO:0007669"/>
    <property type="project" value="TreeGrafter"/>
</dbReference>
<protein>
    <recommendedName>
        <fullName evidence="3">Phosphoglycolate phosphatase</fullName>
    </recommendedName>
</protein>
<accession>A0A1I0WH95</accession>
<evidence type="ECO:0000313" key="1">
    <source>
        <dbReference type="EMBL" id="SFA87598.1"/>
    </source>
</evidence>
<dbReference type="SFLD" id="SFLDG01140">
    <property type="entry name" value="C2.B:_Phosphomannomutase_and_P"/>
    <property type="match status" value="1"/>
</dbReference>
<dbReference type="PANTHER" id="PTHR10000:SF55">
    <property type="entry name" value="5-AMINO-6-(5-PHOSPHO-D-RIBITYLAMINO)URACIL PHOSPHATASE YCSE"/>
    <property type="match status" value="1"/>
</dbReference>
<keyword evidence="2" id="KW-1185">Reference proteome</keyword>
<dbReference type="GO" id="GO:0005829">
    <property type="term" value="C:cytosol"/>
    <property type="evidence" value="ECO:0007669"/>
    <property type="project" value="TreeGrafter"/>
</dbReference>
<dbReference type="SFLD" id="SFLDG01144">
    <property type="entry name" value="C2.B.4:_PGP_Like"/>
    <property type="match status" value="1"/>
</dbReference>
<evidence type="ECO:0008006" key="3">
    <source>
        <dbReference type="Google" id="ProtNLM"/>
    </source>
</evidence>
<dbReference type="PANTHER" id="PTHR10000">
    <property type="entry name" value="PHOSPHOSERINE PHOSPHATASE"/>
    <property type="match status" value="1"/>
</dbReference>
<evidence type="ECO:0000313" key="2">
    <source>
        <dbReference type="Proteomes" id="UP000198642"/>
    </source>
</evidence>
<dbReference type="OrthoDB" id="9781413at2"/>
<dbReference type="STRING" id="237679.SAMN04488072_10313"/>
<dbReference type="GO" id="GO:0000287">
    <property type="term" value="F:magnesium ion binding"/>
    <property type="evidence" value="ECO:0007669"/>
    <property type="project" value="TreeGrafter"/>
</dbReference>
<gene>
    <name evidence="1" type="ORF">SAMN04488072_10313</name>
</gene>
<dbReference type="SUPFAM" id="SSF56784">
    <property type="entry name" value="HAD-like"/>
    <property type="match status" value="1"/>
</dbReference>
<proteinExistence type="predicted"/>